<dbReference type="SUPFAM" id="SSF46689">
    <property type="entry name" value="Homeodomain-like"/>
    <property type="match status" value="1"/>
</dbReference>
<evidence type="ECO:0000256" key="4">
    <source>
        <dbReference type="ARBA" id="ARBA00023015"/>
    </source>
</evidence>
<dbReference type="PANTHER" id="PTHR46267:SF11">
    <property type="entry name" value="TELOMERE REPEAT-BINDING FACTOR 2"/>
    <property type="match status" value="1"/>
</dbReference>
<evidence type="ECO:0000256" key="1">
    <source>
        <dbReference type="ARBA" id="ARBA00004286"/>
    </source>
</evidence>
<reference evidence="14" key="2">
    <citation type="submission" date="2020-07" db="EMBL/GenBank/DDBJ databases">
        <authorList>
            <person name="Vera ALvarez R."/>
            <person name="Arias-Moreno D.M."/>
            <person name="Jimenez-Jacinto V."/>
            <person name="Jimenez-Bremont J.F."/>
            <person name="Swaminathan K."/>
            <person name="Moose S.P."/>
            <person name="Guerrero-Gonzalez M.L."/>
            <person name="Marino-Ramirez L."/>
            <person name="Landsman D."/>
            <person name="Rodriguez-Kessler M."/>
            <person name="Delgado-Sanchez P."/>
        </authorList>
    </citation>
    <scope>NUCLEOTIDE SEQUENCE</scope>
    <source>
        <tissue evidence="14">Cladode</tissue>
    </source>
</reference>
<feature type="domain" description="H15" evidence="13">
    <location>
        <begin position="115"/>
        <end position="186"/>
    </location>
</feature>
<evidence type="ECO:0000256" key="7">
    <source>
        <dbReference type="ARBA" id="ARBA00023163"/>
    </source>
</evidence>
<dbReference type="SMART" id="SM00717">
    <property type="entry name" value="SANT"/>
    <property type="match status" value="1"/>
</dbReference>
<dbReference type="InterPro" id="IPR044597">
    <property type="entry name" value="SMH1-6"/>
</dbReference>
<keyword evidence="4" id="KW-0805">Transcription regulation</keyword>
<dbReference type="GO" id="GO:0003691">
    <property type="term" value="F:double-stranded telomeric DNA binding"/>
    <property type="evidence" value="ECO:0007669"/>
    <property type="project" value="InterPro"/>
</dbReference>
<dbReference type="GO" id="GO:0006334">
    <property type="term" value="P:nucleosome assembly"/>
    <property type="evidence" value="ECO:0007669"/>
    <property type="project" value="InterPro"/>
</dbReference>
<dbReference type="GO" id="GO:0005730">
    <property type="term" value="C:nucleolus"/>
    <property type="evidence" value="ECO:0007669"/>
    <property type="project" value="UniProtKB-SubCell"/>
</dbReference>
<keyword evidence="3" id="KW-0158">Chromosome</keyword>
<proteinExistence type="predicted"/>
<dbReference type="InterPro" id="IPR017930">
    <property type="entry name" value="Myb_dom"/>
</dbReference>
<evidence type="ECO:0000256" key="10">
    <source>
        <dbReference type="SAM" id="Coils"/>
    </source>
</evidence>
<feature type="coiled-coil region" evidence="10">
    <location>
        <begin position="238"/>
        <end position="277"/>
    </location>
</feature>
<dbReference type="Pfam" id="PF00538">
    <property type="entry name" value="Linker_histone"/>
    <property type="match status" value="1"/>
</dbReference>
<evidence type="ECO:0000259" key="13">
    <source>
        <dbReference type="PROSITE" id="PS51504"/>
    </source>
</evidence>
<keyword evidence="6" id="KW-0238">DNA-binding</keyword>
<dbReference type="PROSITE" id="PS51504">
    <property type="entry name" value="H15"/>
    <property type="match status" value="1"/>
</dbReference>
<dbReference type="PROSITE" id="PS50090">
    <property type="entry name" value="MYB_LIKE"/>
    <property type="match status" value="1"/>
</dbReference>
<evidence type="ECO:0000256" key="6">
    <source>
        <dbReference type="ARBA" id="ARBA00023125"/>
    </source>
</evidence>
<accession>A0A7C9DV19</accession>
<keyword evidence="7" id="KW-0804">Transcription</keyword>
<organism evidence="14">
    <name type="scientific">Opuntia streptacantha</name>
    <name type="common">Prickly pear cactus</name>
    <name type="synonym">Opuntia cardona</name>
    <dbReference type="NCBI Taxonomy" id="393608"/>
    <lineage>
        <taxon>Eukaryota</taxon>
        <taxon>Viridiplantae</taxon>
        <taxon>Streptophyta</taxon>
        <taxon>Embryophyta</taxon>
        <taxon>Tracheophyta</taxon>
        <taxon>Spermatophyta</taxon>
        <taxon>Magnoliopsida</taxon>
        <taxon>eudicotyledons</taxon>
        <taxon>Gunneridae</taxon>
        <taxon>Pentapetalae</taxon>
        <taxon>Caryophyllales</taxon>
        <taxon>Cactineae</taxon>
        <taxon>Cactaceae</taxon>
        <taxon>Opuntioideae</taxon>
        <taxon>Opuntia</taxon>
    </lineage>
</organism>
<evidence type="ECO:0000259" key="12">
    <source>
        <dbReference type="PROSITE" id="PS51294"/>
    </source>
</evidence>
<feature type="domain" description="Myb-like" evidence="11">
    <location>
        <begin position="5"/>
        <end position="57"/>
    </location>
</feature>
<dbReference type="Pfam" id="PF00249">
    <property type="entry name" value="Myb_DNA-binding"/>
    <property type="match status" value="1"/>
</dbReference>
<dbReference type="InterPro" id="IPR036388">
    <property type="entry name" value="WH-like_DNA-bd_sf"/>
</dbReference>
<dbReference type="Gene3D" id="1.10.10.60">
    <property type="entry name" value="Homeodomain-like"/>
    <property type="match status" value="1"/>
</dbReference>
<sequence length="291" mass="32086">MGAPKQKWTAEEEAALKAGVRKHGAGKWQTILRDPEFSHVLRSRSNVDLKDKWRNINVTLSGLGSREKARLALKRNPHIPKLDDKAASVKNVRGDEKVGEAMPVALTETPQVVDSKKTYTRLDNLILEAITTLKESKGSDRNAIAMYIEDCYWAPPNFSKLLASKLKFMAANGQLLKVKHRYKIPSSLTSSEARRSSCLESKYKDLPRAGRKELKIFTRPQVVAELEKLKTMSAHEAAAAAAQAVAEAEAAIVEAEKAAREAEAAEAEAEAAQVFAEAALKALKCQKLRAW</sequence>
<evidence type="ECO:0000256" key="9">
    <source>
        <dbReference type="ARBA" id="ARBA00032813"/>
    </source>
</evidence>
<dbReference type="GO" id="GO:0000786">
    <property type="term" value="C:nucleosome"/>
    <property type="evidence" value="ECO:0007669"/>
    <property type="project" value="InterPro"/>
</dbReference>
<keyword evidence="8" id="KW-0539">Nucleus</keyword>
<dbReference type="FunFam" id="1.10.10.60:FF:000168">
    <property type="entry name" value="Telomere repeat-binding factor 1"/>
    <property type="match status" value="1"/>
</dbReference>
<evidence type="ECO:0000256" key="3">
    <source>
        <dbReference type="ARBA" id="ARBA00022454"/>
    </source>
</evidence>
<reference evidence="14" key="1">
    <citation type="journal article" date="2013" name="J. Plant Res.">
        <title>Effect of fungi and light on seed germination of three Opuntia species from semiarid lands of central Mexico.</title>
        <authorList>
            <person name="Delgado-Sanchez P."/>
            <person name="Jimenez-Bremont J.F."/>
            <person name="Guerrero-Gonzalez Mde L."/>
            <person name="Flores J."/>
        </authorList>
    </citation>
    <scope>NUCLEOTIDE SEQUENCE</scope>
    <source>
        <tissue evidence="14">Cladode</tissue>
    </source>
</reference>
<dbReference type="PANTHER" id="PTHR46267">
    <property type="entry name" value="SINGLE MYB HISTONE 4"/>
    <property type="match status" value="1"/>
</dbReference>
<evidence type="ECO:0000256" key="5">
    <source>
        <dbReference type="ARBA" id="ARBA00023054"/>
    </source>
</evidence>
<keyword evidence="5 10" id="KW-0175">Coiled coil</keyword>
<dbReference type="InterPro" id="IPR005818">
    <property type="entry name" value="Histone_H1/H5_H15"/>
</dbReference>
<comment type="subcellular location">
    <subcellularLocation>
        <location evidence="1">Chromosome</location>
    </subcellularLocation>
    <subcellularLocation>
        <location evidence="2">Nucleus</location>
        <location evidence="2">Nucleolus</location>
    </subcellularLocation>
</comment>
<dbReference type="SMART" id="SM00526">
    <property type="entry name" value="H15"/>
    <property type="match status" value="1"/>
</dbReference>
<dbReference type="InterPro" id="IPR009057">
    <property type="entry name" value="Homeodomain-like_sf"/>
</dbReference>
<dbReference type="PROSITE" id="PS51294">
    <property type="entry name" value="HTH_MYB"/>
    <property type="match status" value="1"/>
</dbReference>
<evidence type="ECO:0000313" key="14">
    <source>
        <dbReference type="EMBL" id="MBA4650887.1"/>
    </source>
</evidence>
<feature type="domain" description="HTH myb-type" evidence="12">
    <location>
        <begin position="1"/>
        <end position="61"/>
    </location>
</feature>
<dbReference type="InterPro" id="IPR001005">
    <property type="entry name" value="SANT/Myb"/>
</dbReference>
<evidence type="ECO:0000256" key="8">
    <source>
        <dbReference type="ARBA" id="ARBA00023242"/>
    </source>
</evidence>
<dbReference type="SUPFAM" id="SSF46785">
    <property type="entry name" value="Winged helix' DNA-binding domain"/>
    <property type="match status" value="1"/>
</dbReference>
<dbReference type="EMBL" id="GISG01167279">
    <property type="protein sequence ID" value="MBA4650887.1"/>
    <property type="molecule type" value="Transcribed_RNA"/>
</dbReference>
<evidence type="ECO:0000259" key="11">
    <source>
        <dbReference type="PROSITE" id="PS50090"/>
    </source>
</evidence>
<dbReference type="Gene3D" id="1.10.10.10">
    <property type="entry name" value="Winged helix-like DNA-binding domain superfamily/Winged helix DNA-binding domain"/>
    <property type="match status" value="1"/>
</dbReference>
<dbReference type="InterPro" id="IPR036390">
    <property type="entry name" value="WH_DNA-bd_sf"/>
</dbReference>
<evidence type="ECO:0000256" key="2">
    <source>
        <dbReference type="ARBA" id="ARBA00004604"/>
    </source>
</evidence>
<dbReference type="AlphaFoldDB" id="A0A7C9DV19"/>
<protein>
    <recommendedName>
        <fullName evidence="9">MYB transcription factor</fullName>
    </recommendedName>
</protein>
<name>A0A7C9DV19_OPUST</name>
<dbReference type="CDD" id="cd11660">
    <property type="entry name" value="SANT_TRF"/>
    <property type="match status" value="1"/>
</dbReference>